<sequence>MNLKKLAKATGITVLATSLVALSQLPAVAAPVKAEIIPATTYYVSAAGNDANDGKSEAKPLKTLAAVNKLTLHAGDKILLKRGDVFNNQHLCISGDKAFKFNDGTTCAYQADSDGAPLVISAYGEGDKPVIAANGQGQWKLDYGLTLGHSQHYLAKDAVSSTVMLKDAENIELSDLEITNKRLEDGSGKENGCAYNDNCALDRTGIAGIAQNQGTLDHVVLKNLYVHDVKGNIYNKHSVNGAIYFSSLIASDQMKPAAERKTPGFKPALDKPEKGYPRFNDLQIINNRVENSGRWGIAAVYSAYASVAVDGRIQIPGEVITKYGSTNVVISNNYIKNIGGDAITAMYGYKPVVESNVATEIATQMNTTDYLFAKDTPGKFAKTGGRVAASIWPWKSKDAVFRFNEGFNTQNADKGNGDGMPWDADSGDGTVYEYNYSANNSGGTVMFCGDQAANSTFRFNIAQNDSLGALSPTFWDGGYSGKYPNAHVYNNTFYLKAGSSILHPAQAQQGTMKVENNIFYNMSAQPRTESWNPLGHITWDPKDIDGNAKVTYSHNLYYNYANYPASDLNPVKVSKGSAVLADPGKAPSDAATDMKARPHYFPGLSYAEADAKTTVFDGYKLAANSPAIGKGKEIVDDNGFALGTDFFGRTANPFDIGAVSTDQKPLPPATVTDIAKLVSTTYQVTDGETVPSKNGAYKAGNTIHVPSTEKSPSTIAEVLSNLTVEGKAQIVDAAGNAQAEDALVAAGMKLKITSLDGKVTSEFLLSIDNVYSWLDDYTHNVQGNVWFGQKQTGANGKWVNIDKADPAWPNWQVDQYYGPGINGAQLAPADRSTLYGLLSDSPTSAGATAMAWRAPKTGYITFKVKDAAAGKPAEPFLRQGDATGGTVTVKLLVNGSEKRSLTLEKKEIRPDGEFNFTANDANAIRVSKGDYVRVVAESTGTPAQPSMFVSPTITYIDRTVDTEVIPVKPGTATGDPDTPTPGQDPQTDKGYVEGKVPGFALSLAGDKVTAKVTLPQVEGIEYLVNGAPLADSYPAGPVVVTLKAKAGYKLGESATTEWKFTVPATPEFASDTGNLQIPTTVGVSYDAQNQTVAPGKSVTVAATASDDYSFAATRAVKWTFTADQKDDPKPGTDPEKPGTVPSDNPTQPDSGTVADGKQKNPNKPTTAVRQNRGSLVTTGSLAGIAAFAALTLGAAGMAIVRRRTKEQ</sequence>
<dbReference type="InterPro" id="IPR012334">
    <property type="entry name" value="Pectin_lyas_fold"/>
</dbReference>
<keyword evidence="3" id="KW-0732">Signal</keyword>
<feature type="region of interest" description="Disordered" evidence="1">
    <location>
        <begin position="1121"/>
        <end position="1174"/>
    </location>
</feature>
<dbReference type="AlphaFoldDB" id="A0AAJ1EW40"/>
<keyword evidence="2" id="KW-0472">Membrane</keyword>
<dbReference type="Proteomes" id="UP001200537">
    <property type="component" value="Unassembled WGS sequence"/>
</dbReference>
<feature type="transmembrane region" description="Helical" evidence="2">
    <location>
        <begin position="1179"/>
        <end position="1200"/>
    </location>
</feature>
<feature type="compositionally biased region" description="Polar residues" evidence="1">
    <location>
        <begin position="1159"/>
        <end position="1174"/>
    </location>
</feature>
<comment type="caution">
    <text evidence="4">The sequence shown here is derived from an EMBL/GenBank/DDBJ whole genome shotgun (WGS) entry which is preliminary data.</text>
</comment>
<feature type="compositionally biased region" description="Low complexity" evidence="1">
    <location>
        <begin position="969"/>
        <end position="985"/>
    </location>
</feature>
<protein>
    <submittedName>
        <fullName evidence="4">Right-handed parallel beta-helix repeat-containing protein</fullName>
    </submittedName>
</protein>
<dbReference type="RefSeq" id="WP_024059540.1">
    <property type="nucleotide sequence ID" value="NZ_JAGZVZ010000004.1"/>
</dbReference>
<reference evidence="4" key="1">
    <citation type="submission" date="2022-01" db="EMBL/GenBank/DDBJ databases">
        <title>Collection of gut derived symbiotic bacterial strains cultured from healthy donors.</title>
        <authorList>
            <person name="Lin H."/>
            <person name="Kohout C."/>
            <person name="Waligurski E."/>
            <person name="Pamer E.G."/>
        </authorList>
    </citation>
    <scope>NUCLEOTIDE SEQUENCE</scope>
    <source>
        <strain evidence="4">DFI.7.46</strain>
    </source>
</reference>
<evidence type="ECO:0000313" key="4">
    <source>
        <dbReference type="EMBL" id="MCG4618682.1"/>
    </source>
</evidence>
<feature type="chain" id="PRO_5042602083" evidence="3">
    <location>
        <begin position="30"/>
        <end position="1207"/>
    </location>
</feature>
<feature type="compositionally biased region" description="Polar residues" evidence="1">
    <location>
        <begin position="1141"/>
        <end position="1150"/>
    </location>
</feature>
<evidence type="ECO:0000256" key="1">
    <source>
        <dbReference type="SAM" id="MobiDB-lite"/>
    </source>
</evidence>
<name>A0AAJ1EW40_9ACTO</name>
<accession>A0AAJ1EW40</accession>
<dbReference type="Gene3D" id="2.160.20.10">
    <property type="entry name" value="Single-stranded right-handed beta-helix, Pectin lyase-like"/>
    <property type="match status" value="2"/>
</dbReference>
<dbReference type="EMBL" id="JAKNHJ010000022">
    <property type="protein sequence ID" value="MCG4618682.1"/>
    <property type="molecule type" value="Genomic_DNA"/>
</dbReference>
<keyword evidence="2" id="KW-1133">Transmembrane helix</keyword>
<evidence type="ECO:0000256" key="2">
    <source>
        <dbReference type="SAM" id="Phobius"/>
    </source>
</evidence>
<feature type="compositionally biased region" description="Basic and acidic residues" evidence="1">
    <location>
        <begin position="1123"/>
        <end position="1136"/>
    </location>
</feature>
<evidence type="ECO:0000256" key="3">
    <source>
        <dbReference type="SAM" id="SignalP"/>
    </source>
</evidence>
<evidence type="ECO:0000313" key="5">
    <source>
        <dbReference type="Proteomes" id="UP001200537"/>
    </source>
</evidence>
<dbReference type="InterPro" id="IPR011050">
    <property type="entry name" value="Pectin_lyase_fold/virulence"/>
</dbReference>
<feature type="region of interest" description="Disordered" evidence="1">
    <location>
        <begin position="966"/>
        <end position="990"/>
    </location>
</feature>
<organism evidence="4 5">
    <name type="scientific">Varibaculum cambriense</name>
    <dbReference type="NCBI Taxonomy" id="184870"/>
    <lineage>
        <taxon>Bacteria</taxon>
        <taxon>Bacillati</taxon>
        <taxon>Actinomycetota</taxon>
        <taxon>Actinomycetes</taxon>
        <taxon>Actinomycetales</taxon>
        <taxon>Actinomycetaceae</taxon>
        <taxon>Varibaculum</taxon>
    </lineage>
</organism>
<keyword evidence="2" id="KW-0812">Transmembrane</keyword>
<feature type="signal peptide" evidence="3">
    <location>
        <begin position="1"/>
        <end position="29"/>
    </location>
</feature>
<dbReference type="SUPFAM" id="SSF51126">
    <property type="entry name" value="Pectin lyase-like"/>
    <property type="match status" value="1"/>
</dbReference>
<proteinExistence type="predicted"/>
<gene>
    <name evidence="4" type="ORF">L0M99_09320</name>
</gene>